<proteinExistence type="predicted"/>
<feature type="region of interest" description="Disordered" evidence="1">
    <location>
        <begin position="746"/>
        <end position="778"/>
    </location>
</feature>
<gene>
    <name evidence="2" type="ORF">Tco_0838547</name>
</gene>
<comment type="caution">
    <text evidence="2">The sequence shown here is derived from an EMBL/GenBank/DDBJ whole genome shotgun (WGS) entry which is preliminary data.</text>
</comment>
<dbReference type="Proteomes" id="UP001151760">
    <property type="component" value="Unassembled WGS sequence"/>
</dbReference>
<organism evidence="2 3">
    <name type="scientific">Tanacetum coccineum</name>
    <dbReference type="NCBI Taxonomy" id="301880"/>
    <lineage>
        <taxon>Eukaryota</taxon>
        <taxon>Viridiplantae</taxon>
        <taxon>Streptophyta</taxon>
        <taxon>Embryophyta</taxon>
        <taxon>Tracheophyta</taxon>
        <taxon>Spermatophyta</taxon>
        <taxon>Magnoliopsida</taxon>
        <taxon>eudicotyledons</taxon>
        <taxon>Gunneridae</taxon>
        <taxon>Pentapetalae</taxon>
        <taxon>asterids</taxon>
        <taxon>campanulids</taxon>
        <taxon>Asterales</taxon>
        <taxon>Asteraceae</taxon>
        <taxon>Asteroideae</taxon>
        <taxon>Anthemideae</taxon>
        <taxon>Anthemidinae</taxon>
        <taxon>Tanacetum</taxon>
    </lineage>
</organism>
<dbReference type="PANTHER" id="PTHR48462">
    <property type="entry name" value="PROTEIN, PUTATIVE-RELATED"/>
    <property type="match status" value="1"/>
</dbReference>
<evidence type="ECO:0000313" key="3">
    <source>
        <dbReference type="Proteomes" id="UP001151760"/>
    </source>
</evidence>
<reference evidence="2" key="1">
    <citation type="journal article" date="2022" name="Int. J. Mol. Sci.">
        <title>Draft Genome of Tanacetum Coccineum: Genomic Comparison of Closely Related Tanacetum-Family Plants.</title>
        <authorList>
            <person name="Yamashiro T."/>
            <person name="Shiraishi A."/>
            <person name="Nakayama K."/>
            <person name="Satake H."/>
        </authorList>
    </citation>
    <scope>NUCLEOTIDE SEQUENCE</scope>
</reference>
<accession>A0ABQ5AN45</accession>
<evidence type="ECO:0000256" key="1">
    <source>
        <dbReference type="SAM" id="MobiDB-lite"/>
    </source>
</evidence>
<feature type="compositionally biased region" description="Low complexity" evidence="1">
    <location>
        <begin position="747"/>
        <end position="774"/>
    </location>
</feature>
<reference evidence="2" key="2">
    <citation type="submission" date="2022-01" db="EMBL/GenBank/DDBJ databases">
        <authorList>
            <person name="Yamashiro T."/>
            <person name="Shiraishi A."/>
            <person name="Satake H."/>
            <person name="Nakayama K."/>
        </authorList>
    </citation>
    <scope>NUCLEOTIDE SEQUENCE</scope>
</reference>
<dbReference type="PANTHER" id="PTHR48462:SF1">
    <property type="entry name" value="PROTEIN, PUTATIVE-RELATED"/>
    <property type="match status" value="1"/>
</dbReference>
<evidence type="ECO:0000313" key="2">
    <source>
        <dbReference type="EMBL" id="GJT04085.1"/>
    </source>
</evidence>
<dbReference type="EMBL" id="BQNB010012481">
    <property type="protein sequence ID" value="GJT04085.1"/>
    <property type="molecule type" value="Genomic_DNA"/>
</dbReference>
<protein>
    <submittedName>
        <fullName evidence="2">Uncharacterized protein</fullName>
    </submittedName>
</protein>
<sequence length="829" mass="92590">MDVVLRDDIAIDVESLATKYPIVDWKTHVLTENMMYYQIIRADGSSKNYKIFSEMLDDFNRQDVLDLHRLVQERALDKVIFTLDDISCWVSLLVLPLCLLKTFCPRSSIECKFSIKRQRQEESIANAIRSWSIPSGSLQLVKEALAKPSPSWSNIDEENLKVGERNVKQCKRKICDGHYTTTVKVLSSSGVAPYNDATLKDLKAKHPPKPASSLPHIPIDCHQLTSSNGIVLNMIKSFPRGTSCGRDGLRDNSPWIVLVFGVGVSGGGKAILHAVNCLIEDRGDEVGLLSLLVDFRNAFNLVDREAWYLDDGTVIGDTLIMGEVLKVTMKDGTCRGLHLNVDKTEVFCQMRTREAGGPSSVNFDFSSELVMKTVAKSSVLVDTVAKLNDPSAQRSFDAALCSSLECIITASSLGFGDWQWRLSTLPFEFARLGVYSVDSNIVTSGPAFDNALNTFNSKMAIDLLSNPSEVAALKLMKKLADTYFTRVTHTAEFTFSLSARKMALWKSQMEEFTSDYLRVVTISGLRQTMNGRIYRCVLCYWLGVPLFFVPNPCSSGSKVFAGDIYRDHVVSCIGIVGIKHRHNIVRDTLVDICFRSRISAGKEVDIGLGGGQDKPLRLADMLLYSWDEGLDVCVDLTGSSPLTQTGMIDFLSGRAVTEDAQCRAVIEGAQCKLVKYEAKCTILDMVLSLSRSLILWNLRRMRPEPIGMKQQDGFDGKPVAERLRELFQDPDGTYAQFIRLQEVNTDSRQPSSQVRRSSYQQTITHQQTISQESSRSGHAIMPIQDSVPQLMEIDAYFNIQHIAGLYSVVTEAMRLTNIHINQLQTNYKF</sequence>
<name>A0ABQ5AN45_9ASTR</name>
<keyword evidence="3" id="KW-1185">Reference proteome</keyword>